<sequence>FNTFFPILMVILAVLQLANLVNRILVRVRLANFQFGTEIVDEDTKMEGKRQLQRHRKQAERACLRGLHKEQYTKMKRQSFWGMFRGGAGGKAGAGGATKIDDIEMRHQPDEITGWVQKKAPKQLKLLVTSGWQNRMFVCKAPGILSYYDTMNTNTKPHGTIDLRIVIGIAAPQDRKKDNNVRLDLMMADRVFKLKFENEEERARWQASLREWKDYAQDFGHEFASAGADIDEEDLDRASEATAGSQALQASPSPKSALMKHDSAKEDHRTDSQGHLGIQFKVGHKNVGFTDGVSSTKHGGDASVSARVSMSRKKRESIAILMNKAKEKRAERTDSYALSTRPDELKGSLQVRVRSNTGLYNTWTTRYFELSGESGNLNYWSKEADKDKPAMGCIDLHLVLSIDFKKDSNTRLELDLGDDIMKLKGKGKDDAARWKDGLTEWQDYFLLHMDMSDFGSEIGGQL</sequence>
<dbReference type="EMBL" id="BRYB01004892">
    <property type="protein sequence ID" value="GMI18835.1"/>
    <property type="molecule type" value="Genomic_DNA"/>
</dbReference>
<keyword evidence="4" id="KW-1185">Reference proteome</keyword>
<reference evidence="3 4" key="1">
    <citation type="journal article" date="2023" name="Commun. Biol.">
        <title>Genome analysis of Parmales, the sister group of diatoms, reveals the evolutionary specialization of diatoms from phago-mixotrophs to photoautotrophs.</title>
        <authorList>
            <person name="Ban H."/>
            <person name="Sato S."/>
            <person name="Yoshikawa S."/>
            <person name="Yamada K."/>
            <person name="Nakamura Y."/>
            <person name="Ichinomiya M."/>
            <person name="Sato N."/>
            <person name="Blanc-Mathieu R."/>
            <person name="Endo H."/>
            <person name="Kuwata A."/>
            <person name="Ogata H."/>
        </authorList>
    </citation>
    <scope>NUCLEOTIDE SEQUENCE [LARGE SCALE GENOMIC DNA]</scope>
</reference>
<feature type="domain" description="PH" evidence="2">
    <location>
        <begin position="109"/>
        <end position="214"/>
    </location>
</feature>
<dbReference type="PROSITE" id="PS50003">
    <property type="entry name" value="PH_DOMAIN"/>
    <property type="match status" value="1"/>
</dbReference>
<evidence type="ECO:0000313" key="4">
    <source>
        <dbReference type="Proteomes" id="UP001165060"/>
    </source>
</evidence>
<dbReference type="Proteomes" id="UP001165060">
    <property type="component" value="Unassembled WGS sequence"/>
</dbReference>
<dbReference type="InterPro" id="IPR001849">
    <property type="entry name" value="PH_domain"/>
</dbReference>
<gene>
    <name evidence="3" type="ORF">TeGR_g14767</name>
</gene>
<protein>
    <recommendedName>
        <fullName evidence="2">PH domain-containing protein</fullName>
    </recommendedName>
</protein>
<name>A0ABQ6M3A2_9STRA</name>
<proteinExistence type="predicted"/>
<dbReference type="SMART" id="SM00233">
    <property type="entry name" value="PH"/>
    <property type="match status" value="2"/>
</dbReference>
<dbReference type="Gene3D" id="2.30.29.30">
    <property type="entry name" value="Pleckstrin-homology domain (PH domain)/Phosphotyrosine-binding domain (PTB)"/>
    <property type="match status" value="2"/>
</dbReference>
<comment type="caution">
    <text evidence="3">The sequence shown here is derived from an EMBL/GenBank/DDBJ whole genome shotgun (WGS) entry which is preliminary data.</text>
</comment>
<dbReference type="Pfam" id="PF00169">
    <property type="entry name" value="PH"/>
    <property type="match status" value="1"/>
</dbReference>
<dbReference type="SUPFAM" id="SSF50729">
    <property type="entry name" value="PH domain-like"/>
    <property type="match status" value="2"/>
</dbReference>
<dbReference type="InterPro" id="IPR051707">
    <property type="entry name" value="PI-Interact_SigTrans_Reg"/>
</dbReference>
<evidence type="ECO:0000256" key="1">
    <source>
        <dbReference type="SAM" id="MobiDB-lite"/>
    </source>
</evidence>
<dbReference type="InterPro" id="IPR011993">
    <property type="entry name" value="PH-like_dom_sf"/>
</dbReference>
<evidence type="ECO:0000259" key="2">
    <source>
        <dbReference type="PROSITE" id="PS50003"/>
    </source>
</evidence>
<dbReference type="PANTHER" id="PTHR14336">
    <property type="entry name" value="TANDEM PH DOMAIN CONTAINING PROTEIN"/>
    <property type="match status" value="1"/>
</dbReference>
<organism evidence="3 4">
    <name type="scientific">Tetraparma gracilis</name>
    <dbReference type="NCBI Taxonomy" id="2962635"/>
    <lineage>
        <taxon>Eukaryota</taxon>
        <taxon>Sar</taxon>
        <taxon>Stramenopiles</taxon>
        <taxon>Ochrophyta</taxon>
        <taxon>Bolidophyceae</taxon>
        <taxon>Parmales</taxon>
        <taxon>Triparmaceae</taxon>
        <taxon>Tetraparma</taxon>
    </lineage>
</organism>
<feature type="compositionally biased region" description="Basic and acidic residues" evidence="1">
    <location>
        <begin position="259"/>
        <end position="271"/>
    </location>
</feature>
<feature type="region of interest" description="Disordered" evidence="1">
    <location>
        <begin position="234"/>
        <end position="271"/>
    </location>
</feature>
<feature type="compositionally biased region" description="Polar residues" evidence="1">
    <location>
        <begin position="242"/>
        <end position="254"/>
    </location>
</feature>
<accession>A0ABQ6M3A2</accession>
<evidence type="ECO:0000313" key="3">
    <source>
        <dbReference type="EMBL" id="GMI18835.1"/>
    </source>
</evidence>
<feature type="non-terminal residue" evidence="3">
    <location>
        <position position="1"/>
    </location>
</feature>